<accession>A0AAN7X548</accession>
<reference evidence="2 3" key="2">
    <citation type="journal article" date="2023" name="Mol. Biol. Evol.">
        <title>Genomics of Secondarily Temperate Adaptation in the Only Non-Antarctic Icefish.</title>
        <authorList>
            <person name="Rivera-Colon A.G."/>
            <person name="Rayamajhi N."/>
            <person name="Minhas B.F."/>
            <person name="Madrigal G."/>
            <person name="Bilyk K.T."/>
            <person name="Yoon V."/>
            <person name="Hune M."/>
            <person name="Gregory S."/>
            <person name="Cheng C.H.C."/>
            <person name="Catchen J.M."/>
        </authorList>
    </citation>
    <scope>NUCLEOTIDE SEQUENCE [LARGE SCALE GENOMIC DNA]</scope>
    <source>
        <strain evidence="2">JMC-PN-2008</strain>
    </source>
</reference>
<protein>
    <submittedName>
        <fullName evidence="2">Uncharacterized protein</fullName>
    </submittedName>
</protein>
<proteinExistence type="predicted"/>
<evidence type="ECO:0000313" key="2">
    <source>
        <dbReference type="EMBL" id="KAK5853090.1"/>
    </source>
</evidence>
<evidence type="ECO:0000256" key="1">
    <source>
        <dbReference type="SAM" id="MobiDB-lite"/>
    </source>
</evidence>
<reference evidence="2 3" key="1">
    <citation type="journal article" date="2023" name="Genes (Basel)">
        <title>Chromosome-Level Genome Assembly and Circadian Gene Repertoire of the Patagonia Blennie Eleginops maclovinus-The Closest Ancestral Proxy of Antarctic Cryonotothenioids.</title>
        <authorList>
            <person name="Cheng C.C."/>
            <person name="Rivera-Colon A.G."/>
            <person name="Minhas B.F."/>
            <person name="Wilson L."/>
            <person name="Rayamajhi N."/>
            <person name="Vargas-Chacoff L."/>
            <person name="Catchen J.M."/>
        </authorList>
    </citation>
    <scope>NUCLEOTIDE SEQUENCE [LARGE SCALE GENOMIC DNA]</scope>
    <source>
        <strain evidence="2">JMC-PN-2008</strain>
    </source>
</reference>
<gene>
    <name evidence="2" type="ORF">PBY51_006909</name>
</gene>
<organism evidence="2 3">
    <name type="scientific">Eleginops maclovinus</name>
    <name type="common">Patagonian blennie</name>
    <name type="synonym">Eleginus maclovinus</name>
    <dbReference type="NCBI Taxonomy" id="56733"/>
    <lineage>
        <taxon>Eukaryota</taxon>
        <taxon>Metazoa</taxon>
        <taxon>Chordata</taxon>
        <taxon>Craniata</taxon>
        <taxon>Vertebrata</taxon>
        <taxon>Euteleostomi</taxon>
        <taxon>Actinopterygii</taxon>
        <taxon>Neopterygii</taxon>
        <taxon>Teleostei</taxon>
        <taxon>Neoteleostei</taxon>
        <taxon>Acanthomorphata</taxon>
        <taxon>Eupercaria</taxon>
        <taxon>Perciformes</taxon>
        <taxon>Notothenioidei</taxon>
        <taxon>Eleginopidae</taxon>
        <taxon>Eleginops</taxon>
    </lineage>
</organism>
<comment type="caution">
    <text evidence="2">The sequence shown here is derived from an EMBL/GenBank/DDBJ whole genome shotgun (WGS) entry which is preliminary data.</text>
</comment>
<feature type="compositionally biased region" description="Low complexity" evidence="1">
    <location>
        <begin position="1"/>
        <end position="16"/>
    </location>
</feature>
<feature type="compositionally biased region" description="Polar residues" evidence="1">
    <location>
        <begin position="41"/>
        <end position="50"/>
    </location>
</feature>
<feature type="region of interest" description="Disordered" evidence="1">
    <location>
        <begin position="1"/>
        <end position="62"/>
    </location>
</feature>
<dbReference type="AlphaFoldDB" id="A0AAN7X548"/>
<name>A0AAN7X548_ELEMC</name>
<dbReference type="Proteomes" id="UP001346869">
    <property type="component" value="Unassembled WGS sequence"/>
</dbReference>
<sequence>MNATSASVSESSAATSKLDGNPSGTSSTGGEKAPGAGQVEMASSDTLTNDTIEEQATETTERKTVLIRTLKTDGDTYESDTQERTFIISGAADMTEEV</sequence>
<evidence type="ECO:0000313" key="3">
    <source>
        <dbReference type="Proteomes" id="UP001346869"/>
    </source>
</evidence>
<dbReference type="EMBL" id="JAUZQC010000020">
    <property type="protein sequence ID" value="KAK5853090.1"/>
    <property type="molecule type" value="Genomic_DNA"/>
</dbReference>
<keyword evidence="3" id="KW-1185">Reference proteome</keyword>